<feature type="region of interest" description="Disordered" evidence="1">
    <location>
        <begin position="44"/>
        <end position="85"/>
    </location>
</feature>
<dbReference type="InParanoid" id="A0A7M7GKC4"/>
<dbReference type="OrthoDB" id="10100877at2759"/>
<feature type="compositionally biased region" description="Basic residues" evidence="1">
    <location>
        <begin position="192"/>
        <end position="201"/>
    </location>
</feature>
<name>A0A7M7GKC4_STRPU</name>
<dbReference type="KEGG" id="spu:100890279"/>
<reference evidence="2" key="2">
    <citation type="submission" date="2021-01" db="UniProtKB">
        <authorList>
            <consortium name="EnsemblMetazoa"/>
        </authorList>
    </citation>
    <scope>IDENTIFICATION</scope>
</reference>
<dbReference type="EnsemblMetazoa" id="XM_003729412">
    <property type="protein sequence ID" value="XP_003729460"/>
    <property type="gene ID" value="LOC100890279"/>
</dbReference>
<proteinExistence type="predicted"/>
<evidence type="ECO:0000313" key="2">
    <source>
        <dbReference type="EnsemblMetazoa" id="XP_003729460"/>
    </source>
</evidence>
<organism evidence="2 3">
    <name type="scientific">Strongylocentrotus purpuratus</name>
    <name type="common">Purple sea urchin</name>
    <dbReference type="NCBI Taxonomy" id="7668"/>
    <lineage>
        <taxon>Eukaryota</taxon>
        <taxon>Metazoa</taxon>
        <taxon>Echinodermata</taxon>
        <taxon>Eleutherozoa</taxon>
        <taxon>Echinozoa</taxon>
        <taxon>Echinoidea</taxon>
        <taxon>Euechinoidea</taxon>
        <taxon>Echinacea</taxon>
        <taxon>Camarodonta</taxon>
        <taxon>Echinidea</taxon>
        <taxon>Strongylocentrotidae</taxon>
        <taxon>Strongylocentrotus</taxon>
    </lineage>
</organism>
<reference evidence="3" key="1">
    <citation type="submission" date="2015-02" db="EMBL/GenBank/DDBJ databases">
        <title>Genome sequencing for Strongylocentrotus purpuratus.</title>
        <authorList>
            <person name="Murali S."/>
            <person name="Liu Y."/>
            <person name="Vee V."/>
            <person name="English A."/>
            <person name="Wang M."/>
            <person name="Skinner E."/>
            <person name="Han Y."/>
            <person name="Muzny D.M."/>
            <person name="Worley K.C."/>
            <person name="Gibbs R.A."/>
        </authorList>
    </citation>
    <scope>NUCLEOTIDE SEQUENCE</scope>
</reference>
<dbReference type="InterPro" id="IPR011042">
    <property type="entry name" value="6-blade_b-propeller_TolB-like"/>
</dbReference>
<feature type="region of interest" description="Disordered" evidence="1">
    <location>
        <begin position="179"/>
        <end position="215"/>
    </location>
</feature>
<accession>A0A7M7GKC4</accession>
<dbReference type="OMA" id="PLFNCAS"/>
<dbReference type="SUPFAM" id="SSF63829">
    <property type="entry name" value="Calcium-dependent phosphotriesterase"/>
    <property type="match status" value="1"/>
</dbReference>
<dbReference type="Proteomes" id="UP000007110">
    <property type="component" value="Unassembled WGS sequence"/>
</dbReference>
<evidence type="ECO:0000313" key="3">
    <source>
        <dbReference type="Proteomes" id="UP000007110"/>
    </source>
</evidence>
<protein>
    <submittedName>
        <fullName evidence="2">Uncharacterized protein</fullName>
    </submittedName>
</protein>
<keyword evidence="3" id="KW-1185">Reference proteome</keyword>
<sequence>MKRGSWILSFGTAEGKSSHCALSNVGTLQNSYSGCGKDSRYLGENETESMAESEVRGAESLGEAAQKDDEKRDLSRGDSIESSLDIDQHMKDVELEVIAATERELSKAEDDRYKMAALINQETERDIRRLYKRRDERLRQNHNDIEKRRQKIVEKRFELVEHIHSLGDDIMKSANKLKTKGLSRSPKLHAQLTKKRSGHHKNGGDGSSKSKSPSCGVEGLAKLLHETALGISFMELEGPKVGRISGASDRWVLEEKVEVAPMVGLPALKGSINGSEVVVEDVKTSSIYVTNIEDKTTRMVIEEKTPLFNCASLDGAVIVCGSRSGRVALYDKSWRHLRNLSFPEKFLSGAEVMCVAVDGSGKILIAQYGGSNIHVFNPSGTQWLKTIEIEEMIPIHGIHALHSGIAVHSAMYGEQVCILDKDGKVKTKVFLEESEEKCMSILATDLASNSLFNLTCGASSGQCMVEELSDLKSGHAKPEKVIEFAAPRLANGLIAGEGFSILRPDKMVTCDGEHLLVYGKRKGVNHLRKIVTASHTSS</sequence>
<feature type="compositionally biased region" description="Basic and acidic residues" evidence="1">
    <location>
        <begin position="65"/>
        <end position="79"/>
    </location>
</feature>
<dbReference type="RefSeq" id="XP_003729460.2">
    <property type="nucleotide sequence ID" value="XM_003729412.3"/>
</dbReference>
<dbReference type="GeneID" id="100890279"/>
<dbReference type="AlphaFoldDB" id="A0A7M7GKC4"/>
<evidence type="ECO:0000256" key="1">
    <source>
        <dbReference type="SAM" id="MobiDB-lite"/>
    </source>
</evidence>
<dbReference type="Gene3D" id="2.120.10.30">
    <property type="entry name" value="TolB, C-terminal domain"/>
    <property type="match status" value="1"/>
</dbReference>